<dbReference type="EMBL" id="SGPL01000073">
    <property type="protein sequence ID" value="THH18514.1"/>
    <property type="molecule type" value="Genomic_DNA"/>
</dbReference>
<name>A0A4S4M0K1_9AGAM</name>
<evidence type="ECO:0000259" key="1">
    <source>
        <dbReference type="Pfam" id="PF20415"/>
    </source>
</evidence>
<evidence type="ECO:0000313" key="2">
    <source>
        <dbReference type="EMBL" id="THH18514.1"/>
    </source>
</evidence>
<accession>A0A4S4M0K1</accession>
<proteinExistence type="predicted"/>
<dbReference type="AlphaFoldDB" id="A0A4S4M0K1"/>
<feature type="domain" description="DUF6699" evidence="1">
    <location>
        <begin position="14"/>
        <end position="72"/>
    </location>
</feature>
<protein>
    <recommendedName>
        <fullName evidence="1">DUF6699 domain-containing protein</fullName>
    </recommendedName>
</protein>
<comment type="caution">
    <text evidence="2">The sequence shown here is derived from an EMBL/GenBank/DDBJ whole genome shotgun (WGS) entry which is preliminary data.</text>
</comment>
<reference evidence="2 3" key="1">
    <citation type="submission" date="2019-02" db="EMBL/GenBank/DDBJ databases">
        <title>Genome sequencing of the rare red list fungi Bondarzewia mesenterica.</title>
        <authorList>
            <person name="Buettner E."/>
            <person name="Kellner H."/>
        </authorList>
    </citation>
    <scope>NUCLEOTIDE SEQUENCE [LARGE SCALE GENOMIC DNA]</scope>
    <source>
        <strain evidence="2 3">DSM 108281</strain>
    </source>
</reference>
<dbReference type="InterPro" id="IPR046522">
    <property type="entry name" value="DUF6699"/>
</dbReference>
<dbReference type="Proteomes" id="UP000310158">
    <property type="component" value="Unassembled WGS sequence"/>
</dbReference>
<organism evidence="2 3">
    <name type="scientific">Bondarzewia mesenterica</name>
    <dbReference type="NCBI Taxonomy" id="1095465"/>
    <lineage>
        <taxon>Eukaryota</taxon>
        <taxon>Fungi</taxon>
        <taxon>Dikarya</taxon>
        <taxon>Basidiomycota</taxon>
        <taxon>Agaricomycotina</taxon>
        <taxon>Agaricomycetes</taxon>
        <taxon>Russulales</taxon>
        <taxon>Bondarzewiaceae</taxon>
        <taxon>Bondarzewia</taxon>
    </lineage>
</organism>
<sequence length="89" mass="10324">MTCSFTARHRDPRDVTREEWAQLSLQQETEVSRAYTRRHKSFASDLRLQPQGDGVKRVDYLLRNYCFKGLVCISPENGVVRMKLIIGPP</sequence>
<gene>
    <name evidence="2" type="ORF">EW146_g2470</name>
</gene>
<dbReference type="Pfam" id="PF20415">
    <property type="entry name" value="DUF6699"/>
    <property type="match status" value="1"/>
</dbReference>
<evidence type="ECO:0000313" key="3">
    <source>
        <dbReference type="Proteomes" id="UP000310158"/>
    </source>
</evidence>
<dbReference type="OrthoDB" id="3251728at2759"/>
<keyword evidence="3" id="KW-1185">Reference proteome</keyword>